<keyword evidence="3" id="KW-1003">Cell membrane</keyword>
<comment type="similarity">
    <text evidence="2 10">Belongs to the ExbD/TolR family.</text>
</comment>
<gene>
    <name evidence="11" type="primary">tolR</name>
    <name evidence="11" type="ORF">DKG75_21930</name>
</gene>
<evidence type="ECO:0000256" key="1">
    <source>
        <dbReference type="ARBA" id="ARBA00004162"/>
    </source>
</evidence>
<dbReference type="Pfam" id="PF02472">
    <property type="entry name" value="ExbD"/>
    <property type="match status" value="1"/>
</dbReference>
<keyword evidence="12" id="KW-1185">Reference proteome</keyword>
<dbReference type="PANTHER" id="PTHR30558:SF7">
    <property type="entry name" value="TOL-PAL SYSTEM PROTEIN TOLR"/>
    <property type="match status" value="1"/>
</dbReference>
<keyword evidence="9" id="KW-0131">Cell cycle</keyword>
<evidence type="ECO:0000256" key="5">
    <source>
        <dbReference type="ARBA" id="ARBA00022618"/>
    </source>
</evidence>
<dbReference type="Proteomes" id="UP000246077">
    <property type="component" value="Unassembled WGS sequence"/>
</dbReference>
<evidence type="ECO:0000256" key="8">
    <source>
        <dbReference type="ARBA" id="ARBA00023136"/>
    </source>
</evidence>
<evidence type="ECO:0000256" key="6">
    <source>
        <dbReference type="ARBA" id="ARBA00022692"/>
    </source>
</evidence>
<dbReference type="EMBL" id="QGLF01000008">
    <property type="protein sequence ID" value="PWR17803.1"/>
    <property type="molecule type" value="Genomic_DNA"/>
</dbReference>
<dbReference type="AlphaFoldDB" id="A0A317DXU8"/>
<dbReference type="GO" id="GO:0005886">
    <property type="term" value="C:plasma membrane"/>
    <property type="evidence" value="ECO:0007669"/>
    <property type="project" value="UniProtKB-SubCell"/>
</dbReference>
<sequence>MAFSLKSGDDDDDLGGAISEINVTPLVDVMLVLLIVFMVAAPMMTIGVPVNLPTASAQPLIEQKPPIVVSLDGAGKVYVDKAEVVPAELIARIRAEAAGEPDRRIHVRGDKTLPYGRVMEVMGLINEAGFTKVALVSETRAKP</sequence>
<dbReference type="InterPro" id="IPR014168">
    <property type="entry name" value="Tol-Pal_TolR"/>
</dbReference>
<keyword evidence="5" id="KW-0132">Cell division</keyword>
<keyword evidence="4" id="KW-0997">Cell inner membrane</keyword>
<protein>
    <submittedName>
        <fullName evidence="11">Protein TolR</fullName>
    </submittedName>
</protein>
<keyword evidence="8" id="KW-0472">Membrane</keyword>
<dbReference type="GO" id="GO:0022857">
    <property type="term" value="F:transmembrane transporter activity"/>
    <property type="evidence" value="ECO:0007669"/>
    <property type="project" value="InterPro"/>
</dbReference>
<reference evidence="12" key="1">
    <citation type="submission" date="2018-05" db="EMBL/GenBank/DDBJ databases">
        <title>Zavarzinia sp. HR-AS.</title>
        <authorList>
            <person name="Lee Y."/>
            <person name="Jeon C.O."/>
        </authorList>
    </citation>
    <scope>NUCLEOTIDE SEQUENCE [LARGE SCALE GENOMIC DNA]</scope>
    <source>
        <strain evidence="12">DSM 1231</strain>
    </source>
</reference>
<dbReference type="GO" id="GO:0051301">
    <property type="term" value="P:cell division"/>
    <property type="evidence" value="ECO:0007669"/>
    <property type="project" value="UniProtKB-KW"/>
</dbReference>
<keyword evidence="6 10" id="KW-0812">Transmembrane</keyword>
<evidence type="ECO:0000256" key="9">
    <source>
        <dbReference type="ARBA" id="ARBA00023306"/>
    </source>
</evidence>
<evidence type="ECO:0000256" key="2">
    <source>
        <dbReference type="ARBA" id="ARBA00005811"/>
    </source>
</evidence>
<evidence type="ECO:0000313" key="11">
    <source>
        <dbReference type="EMBL" id="PWR17803.1"/>
    </source>
</evidence>
<dbReference type="PANTHER" id="PTHR30558">
    <property type="entry name" value="EXBD MEMBRANE COMPONENT OF PMF-DRIVEN MACROMOLECULE IMPORT SYSTEM"/>
    <property type="match status" value="1"/>
</dbReference>
<keyword evidence="10" id="KW-0813">Transport</keyword>
<dbReference type="NCBIfam" id="TIGR02801">
    <property type="entry name" value="tolR"/>
    <property type="match status" value="1"/>
</dbReference>
<evidence type="ECO:0000313" key="12">
    <source>
        <dbReference type="Proteomes" id="UP000246077"/>
    </source>
</evidence>
<comment type="subcellular location">
    <subcellularLocation>
        <location evidence="1">Cell membrane</location>
        <topology evidence="1">Single-pass membrane protein</topology>
    </subcellularLocation>
    <subcellularLocation>
        <location evidence="10">Cell membrane</location>
        <topology evidence="10">Single-pass type II membrane protein</topology>
    </subcellularLocation>
</comment>
<comment type="caution">
    <text evidence="11">The sequence shown here is derived from an EMBL/GenBank/DDBJ whole genome shotgun (WGS) entry which is preliminary data.</text>
</comment>
<evidence type="ECO:0000256" key="7">
    <source>
        <dbReference type="ARBA" id="ARBA00022989"/>
    </source>
</evidence>
<accession>A0A317DXU8</accession>
<evidence type="ECO:0000256" key="4">
    <source>
        <dbReference type="ARBA" id="ARBA00022519"/>
    </source>
</evidence>
<organism evidence="11 12">
    <name type="scientific">Zavarzinia compransoris</name>
    <dbReference type="NCBI Taxonomy" id="1264899"/>
    <lineage>
        <taxon>Bacteria</taxon>
        <taxon>Pseudomonadati</taxon>
        <taxon>Pseudomonadota</taxon>
        <taxon>Alphaproteobacteria</taxon>
        <taxon>Rhodospirillales</taxon>
        <taxon>Zavarziniaceae</taxon>
        <taxon>Zavarzinia</taxon>
    </lineage>
</organism>
<dbReference type="Gene3D" id="3.30.420.270">
    <property type="match status" value="1"/>
</dbReference>
<proteinExistence type="inferred from homology"/>
<name>A0A317DXU8_9PROT</name>
<keyword evidence="7" id="KW-1133">Transmembrane helix</keyword>
<dbReference type="GO" id="GO:0015031">
    <property type="term" value="P:protein transport"/>
    <property type="evidence" value="ECO:0007669"/>
    <property type="project" value="UniProtKB-KW"/>
</dbReference>
<evidence type="ECO:0000256" key="3">
    <source>
        <dbReference type="ARBA" id="ARBA00022475"/>
    </source>
</evidence>
<keyword evidence="10" id="KW-0653">Protein transport</keyword>
<dbReference type="InterPro" id="IPR003400">
    <property type="entry name" value="ExbD"/>
</dbReference>
<dbReference type="RefSeq" id="WP_109923332.1">
    <property type="nucleotide sequence ID" value="NZ_QGLF01000008.1"/>
</dbReference>
<dbReference type="OrthoDB" id="9798629at2"/>
<evidence type="ECO:0000256" key="10">
    <source>
        <dbReference type="RuleBase" id="RU003879"/>
    </source>
</evidence>